<dbReference type="Proteomes" id="UP000064029">
    <property type="component" value="Unassembled WGS sequence"/>
</dbReference>
<evidence type="ECO:0000256" key="5">
    <source>
        <dbReference type="ARBA" id="ARBA00022833"/>
    </source>
</evidence>
<dbReference type="EMBL" id="LOXM01000192">
    <property type="protein sequence ID" value="KVG61102.1"/>
    <property type="molecule type" value="Genomic_DNA"/>
</dbReference>
<dbReference type="SUPFAM" id="SSF55166">
    <property type="entry name" value="Hedgehog/DD-peptidase"/>
    <property type="match status" value="1"/>
</dbReference>
<reference evidence="11 12" key="1">
    <citation type="submission" date="2015-11" db="EMBL/GenBank/DDBJ databases">
        <title>Expanding the genomic diversity of Burkholderia species for the development of highly accurate diagnostics.</title>
        <authorList>
            <person name="Sahl J."/>
            <person name="Keim P."/>
            <person name="Wagner D."/>
        </authorList>
    </citation>
    <scope>NUCLEOTIDE SEQUENCE [LARGE SCALE GENOMIC DNA]</scope>
    <source>
        <strain evidence="11 12">MSMB2036</strain>
    </source>
</reference>
<dbReference type="AlphaFoldDB" id="A0A103R4J0"/>
<evidence type="ECO:0000256" key="8">
    <source>
        <dbReference type="ARBA" id="ARBA00023316"/>
    </source>
</evidence>
<dbReference type="RefSeq" id="WP_059755482.1">
    <property type="nucleotide sequence ID" value="NZ_CP013415.1"/>
</dbReference>
<sequence>MSQHRLIEVTRASHGVEIDLVYASERNLTGKPIYRAARCLLLEPAETCLRKAIALAVSAGVHLKIFDAYRPPEVQRALWEFLPDPTYVADLGLGSNHSRGTAIDLTLVDANGEELDMGTRFDAMTAASSHFYNGHPPHVQRNRLLLLGLMHAAGFVHIDSEWWHYELPDSQQFPMIENDNCGSLRLM</sequence>
<evidence type="ECO:0000256" key="2">
    <source>
        <dbReference type="ARBA" id="ARBA00022670"/>
    </source>
</evidence>
<proteinExistence type="inferred from homology"/>
<organism evidence="11 12">
    <name type="scientific">Burkholderia ubonensis</name>
    <dbReference type="NCBI Taxonomy" id="101571"/>
    <lineage>
        <taxon>Bacteria</taxon>
        <taxon>Pseudomonadati</taxon>
        <taxon>Pseudomonadota</taxon>
        <taxon>Betaproteobacteria</taxon>
        <taxon>Burkholderiales</taxon>
        <taxon>Burkholderiaceae</taxon>
        <taxon>Burkholderia</taxon>
        <taxon>Burkholderia cepacia complex</taxon>
    </lineage>
</organism>
<gene>
    <name evidence="9" type="primary">ddpX</name>
    <name evidence="11" type="ORF">WJ33_31655</name>
</gene>
<dbReference type="Pfam" id="PF01427">
    <property type="entry name" value="Peptidase_M15"/>
    <property type="match status" value="1"/>
</dbReference>
<evidence type="ECO:0000256" key="1">
    <source>
        <dbReference type="ARBA" id="ARBA00001362"/>
    </source>
</evidence>
<comment type="cofactor">
    <cofactor evidence="9">
        <name>Zn(2+)</name>
        <dbReference type="ChEBI" id="CHEBI:29105"/>
    </cofactor>
    <text evidence="9">Binds 1 zinc ion per subunit.</text>
</comment>
<accession>A0A103R4J0</accession>
<dbReference type="InterPro" id="IPR000755">
    <property type="entry name" value="A_A_dipeptidase"/>
</dbReference>
<comment type="similarity">
    <text evidence="9 10">Belongs to the peptidase M15D family.</text>
</comment>
<feature type="active site" description="Proton donor/acceptor" evidence="9">
    <location>
        <position position="161"/>
    </location>
</feature>
<dbReference type="PANTHER" id="PTHR43126:SF1">
    <property type="entry name" value="D-ALANYL-D-ALANINE DIPEPTIDASE"/>
    <property type="match status" value="1"/>
</dbReference>
<keyword evidence="3 9" id="KW-0479">Metal-binding</keyword>
<evidence type="ECO:0000256" key="6">
    <source>
        <dbReference type="ARBA" id="ARBA00022997"/>
    </source>
</evidence>
<feature type="binding site" evidence="9">
    <location>
        <position position="104"/>
    </location>
    <ligand>
        <name>Zn(2+)</name>
        <dbReference type="ChEBI" id="CHEBI:29105"/>
        <note>catalytic</note>
    </ligand>
</feature>
<evidence type="ECO:0000256" key="7">
    <source>
        <dbReference type="ARBA" id="ARBA00023049"/>
    </source>
</evidence>
<dbReference type="GO" id="GO:0160237">
    <property type="term" value="F:D-Ala-D-Ala dipeptidase activity"/>
    <property type="evidence" value="ECO:0007669"/>
    <property type="project" value="UniProtKB-EC"/>
</dbReference>
<dbReference type="HAMAP" id="MF_01924">
    <property type="entry name" value="A_A_dipeptidase"/>
    <property type="match status" value="1"/>
</dbReference>
<keyword evidence="7 9" id="KW-0482">Metalloprotease</keyword>
<protein>
    <recommendedName>
        <fullName evidence="9 10">D-alanyl-D-alanine dipeptidase</fullName>
        <shortName evidence="9 10">D-Ala-D-Ala dipeptidase</shortName>
        <ecNumber evidence="9 10">3.4.13.22</ecNumber>
    </recommendedName>
</protein>
<dbReference type="EC" id="3.4.13.22" evidence="9 10"/>
<dbReference type="GO" id="GO:0008237">
    <property type="term" value="F:metallopeptidase activity"/>
    <property type="evidence" value="ECO:0007669"/>
    <property type="project" value="UniProtKB-KW"/>
</dbReference>
<keyword evidence="5 9" id="KW-0862">Zinc</keyword>
<keyword evidence="4 9" id="KW-0378">Hydrolase</keyword>
<evidence type="ECO:0000256" key="3">
    <source>
        <dbReference type="ARBA" id="ARBA00022723"/>
    </source>
</evidence>
<dbReference type="PIRSF" id="PIRSF026671">
    <property type="entry name" value="AA_dipeptidase"/>
    <property type="match status" value="1"/>
</dbReference>
<comment type="catalytic activity">
    <reaction evidence="1 9 10">
        <text>D-alanyl-D-alanine + H2O = 2 D-alanine</text>
        <dbReference type="Rhea" id="RHEA:20661"/>
        <dbReference type="ChEBI" id="CHEBI:15377"/>
        <dbReference type="ChEBI" id="CHEBI:57416"/>
        <dbReference type="ChEBI" id="CHEBI:57822"/>
        <dbReference type="EC" id="3.4.13.22"/>
    </reaction>
</comment>
<dbReference type="Gene3D" id="3.30.1380.10">
    <property type="match status" value="1"/>
</dbReference>
<dbReference type="CDD" id="cd14840">
    <property type="entry name" value="D-Ala-D-Ala_dipeptidase_Aad"/>
    <property type="match status" value="1"/>
</dbReference>
<keyword evidence="6 9" id="KW-0224">Dipeptidase</keyword>
<dbReference type="PANTHER" id="PTHR43126">
    <property type="entry name" value="D-ALANYL-D-ALANINE DIPEPTIDASE"/>
    <property type="match status" value="1"/>
</dbReference>
<comment type="function">
    <text evidence="9 10">Catalyzes hydrolysis of the D-alanyl-D-alanine dipeptide.</text>
</comment>
<feature type="binding site" evidence="9">
    <location>
        <position position="97"/>
    </location>
    <ligand>
        <name>Zn(2+)</name>
        <dbReference type="ChEBI" id="CHEBI:29105"/>
        <note>catalytic</note>
    </ligand>
</feature>
<name>A0A103R4J0_9BURK</name>
<dbReference type="GO" id="GO:0071555">
    <property type="term" value="P:cell wall organization"/>
    <property type="evidence" value="ECO:0007669"/>
    <property type="project" value="UniProtKB-KW"/>
</dbReference>
<evidence type="ECO:0000256" key="4">
    <source>
        <dbReference type="ARBA" id="ARBA00022801"/>
    </source>
</evidence>
<dbReference type="GO" id="GO:0008270">
    <property type="term" value="F:zinc ion binding"/>
    <property type="evidence" value="ECO:0007669"/>
    <property type="project" value="UniProtKB-UniRule"/>
</dbReference>
<feature type="site" description="Transition state stabilizer" evidence="9">
    <location>
        <position position="70"/>
    </location>
</feature>
<keyword evidence="2 9" id="KW-0645">Protease</keyword>
<evidence type="ECO:0000256" key="9">
    <source>
        <dbReference type="HAMAP-Rule" id="MF_01924"/>
    </source>
</evidence>
<feature type="binding site" evidence="9">
    <location>
        <position position="164"/>
    </location>
    <ligand>
        <name>Zn(2+)</name>
        <dbReference type="ChEBI" id="CHEBI:29105"/>
        <note>catalytic</note>
    </ligand>
</feature>
<comment type="caution">
    <text evidence="11">The sequence shown here is derived from an EMBL/GenBank/DDBJ whole genome shotgun (WGS) entry which is preliminary data.</text>
</comment>
<dbReference type="GO" id="GO:0006508">
    <property type="term" value="P:proteolysis"/>
    <property type="evidence" value="ECO:0007669"/>
    <property type="project" value="UniProtKB-KW"/>
</dbReference>
<dbReference type="OrthoDB" id="9801430at2"/>
<dbReference type="InterPro" id="IPR009045">
    <property type="entry name" value="Zn_M74/Hedgehog-like"/>
</dbReference>
<evidence type="ECO:0000313" key="11">
    <source>
        <dbReference type="EMBL" id="KVG61102.1"/>
    </source>
</evidence>
<evidence type="ECO:0000313" key="12">
    <source>
        <dbReference type="Proteomes" id="UP000064029"/>
    </source>
</evidence>
<keyword evidence="8 10" id="KW-0961">Cell wall biogenesis/degradation</keyword>
<dbReference type="NCBIfam" id="NF007557">
    <property type="entry name" value="PRK10178.1"/>
    <property type="match status" value="1"/>
</dbReference>
<evidence type="ECO:0000256" key="10">
    <source>
        <dbReference type="PIRNR" id="PIRNR026671"/>
    </source>
</evidence>